<dbReference type="AlphaFoldDB" id="A0AAW0R0C9"/>
<evidence type="ECO:0000313" key="3">
    <source>
        <dbReference type="Proteomes" id="UP001392437"/>
    </source>
</evidence>
<evidence type="ECO:0000313" key="2">
    <source>
        <dbReference type="EMBL" id="KAK8120650.1"/>
    </source>
</evidence>
<proteinExistence type="predicted"/>
<comment type="caution">
    <text evidence="2">The sequence shown here is derived from an EMBL/GenBank/DDBJ whole genome shotgun (WGS) entry which is preliminary data.</text>
</comment>
<dbReference type="EMBL" id="JAQQWP010000004">
    <property type="protein sequence ID" value="KAK8120650.1"/>
    <property type="molecule type" value="Genomic_DNA"/>
</dbReference>
<organism evidence="2 3">
    <name type="scientific">Apiospora kogelbergensis</name>
    <dbReference type="NCBI Taxonomy" id="1337665"/>
    <lineage>
        <taxon>Eukaryota</taxon>
        <taxon>Fungi</taxon>
        <taxon>Dikarya</taxon>
        <taxon>Ascomycota</taxon>
        <taxon>Pezizomycotina</taxon>
        <taxon>Sordariomycetes</taxon>
        <taxon>Xylariomycetidae</taxon>
        <taxon>Amphisphaeriales</taxon>
        <taxon>Apiosporaceae</taxon>
        <taxon>Apiospora</taxon>
    </lineage>
</organism>
<sequence length="99" mass="11040">MAPLSGYTEKDESASSRLLSDDGVDDVQPLLPNRTRSKVAEPPGGIAPFLRHLPLEPTPSRINTPFYDREKSIYRKRGSPETEKAWRELTQLGTFSGIV</sequence>
<dbReference type="Proteomes" id="UP001392437">
    <property type="component" value="Unassembled WGS sequence"/>
</dbReference>
<feature type="region of interest" description="Disordered" evidence="1">
    <location>
        <begin position="1"/>
        <end position="53"/>
    </location>
</feature>
<evidence type="ECO:0000256" key="1">
    <source>
        <dbReference type="SAM" id="MobiDB-lite"/>
    </source>
</evidence>
<gene>
    <name evidence="2" type="ORF">PG999_004770</name>
</gene>
<protein>
    <submittedName>
        <fullName evidence="2">Uncharacterized protein</fullName>
    </submittedName>
</protein>
<reference evidence="2 3" key="1">
    <citation type="submission" date="2023-01" db="EMBL/GenBank/DDBJ databases">
        <title>Analysis of 21 Apiospora genomes using comparative genomics revels a genus with tremendous synthesis potential of carbohydrate active enzymes and secondary metabolites.</title>
        <authorList>
            <person name="Sorensen T."/>
        </authorList>
    </citation>
    <scope>NUCLEOTIDE SEQUENCE [LARGE SCALE GENOMIC DNA]</scope>
    <source>
        <strain evidence="2 3">CBS 117206</strain>
    </source>
</reference>
<accession>A0AAW0R0C9</accession>
<keyword evidence="3" id="KW-1185">Reference proteome</keyword>
<name>A0AAW0R0C9_9PEZI</name>